<comment type="caution">
    <text evidence="1">The sequence shown here is derived from an EMBL/GenBank/DDBJ whole genome shotgun (WGS) entry which is preliminary data.</text>
</comment>
<evidence type="ECO:0000313" key="1">
    <source>
        <dbReference type="EMBL" id="OUM90642.1"/>
    </source>
</evidence>
<dbReference type="PANTHER" id="PTHR39337:SF1">
    <property type="entry name" value="BLR5642 PROTEIN"/>
    <property type="match status" value="1"/>
</dbReference>
<organism evidence="1 2">
    <name type="scientific">Bacillus thermozeamaize</name>
    <dbReference type="NCBI Taxonomy" id="230954"/>
    <lineage>
        <taxon>Bacteria</taxon>
        <taxon>Bacillati</taxon>
        <taxon>Bacillota</taxon>
        <taxon>Bacilli</taxon>
        <taxon>Bacillales</taxon>
        <taxon>Bacillaceae</taxon>
        <taxon>Bacillus</taxon>
    </lineage>
</organism>
<dbReference type="Proteomes" id="UP000196475">
    <property type="component" value="Unassembled WGS sequence"/>
</dbReference>
<dbReference type="InterPro" id="IPR014519">
    <property type="entry name" value="UCP024492"/>
</dbReference>
<dbReference type="EMBL" id="LZRT01000011">
    <property type="protein sequence ID" value="OUM90642.1"/>
    <property type="molecule type" value="Genomic_DNA"/>
</dbReference>
<dbReference type="PIRSF" id="PIRSF024492">
    <property type="entry name" value="UCP024492"/>
    <property type="match status" value="1"/>
</dbReference>
<reference evidence="2" key="1">
    <citation type="submission" date="2016-06" db="EMBL/GenBank/DDBJ databases">
        <authorList>
            <person name="Nascimento L."/>
            <person name="Pereira R.V."/>
            <person name="Martins L.F."/>
            <person name="Quaggio R.B."/>
            <person name="Silva A.M."/>
            <person name="Setubal J.C."/>
        </authorList>
    </citation>
    <scope>NUCLEOTIDE SEQUENCE [LARGE SCALE GENOMIC DNA]</scope>
</reference>
<dbReference type="InterPro" id="IPR007438">
    <property type="entry name" value="DUF488"/>
</dbReference>
<dbReference type="PANTHER" id="PTHR39337">
    <property type="entry name" value="BLR5642 PROTEIN"/>
    <property type="match status" value="1"/>
</dbReference>
<evidence type="ECO:0000313" key="2">
    <source>
        <dbReference type="Proteomes" id="UP000196475"/>
    </source>
</evidence>
<sequence length="179" mass="20903">MQKRPIFTIGYGNREISDCIVLLKRYDIKFLIDVRSKPFSSFNPYFSKNNLEYFLKQNQIRYVFMGDLLGGVPQIEACYTNGRVDYSKVEQQLFYQRGISRLQTAWEKQVPVALMCSEEKPEECHRSKLIGRTLEKKGIPVVHIDQTGELVSQQEVIERISGGQLSLFEEVYMSNRKYL</sequence>
<evidence type="ECO:0008006" key="3">
    <source>
        <dbReference type="Google" id="ProtNLM"/>
    </source>
</evidence>
<accession>A0A1Y3PTH0</accession>
<name>A0A1Y3PTH0_9BACI</name>
<gene>
    <name evidence="1" type="ORF">BAA01_02130</name>
</gene>
<protein>
    <recommendedName>
        <fullName evidence="3">DUF488 domain-containing protein</fullName>
    </recommendedName>
</protein>
<dbReference type="Pfam" id="PF04343">
    <property type="entry name" value="DUF488"/>
    <property type="match status" value="1"/>
</dbReference>
<dbReference type="AlphaFoldDB" id="A0A1Y3PTH0"/>
<proteinExistence type="predicted"/>